<dbReference type="SMART" id="SM00858">
    <property type="entry name" value="SAF"/>
    <property type="match status" value="1"/>
</dbReference>
<protein>
    <recommendedName>
        <fullName evidence="1">SAF domain-containing protein</fullName>
    </recommendedName>
</protein>
<name>A0A0N9HX36_9PSEU</name>
<dbReference type="AlphaFoldDB" id="A0A0N9HX36"/>
<organism evidence="2 3">
    <name type="scientific">Kibdelosporangium phytohabitans</name>
    <dbReference type="NCBI Taxonomy" id="860235"/>
    <lineage>
        <taxon>Bacteria</taxon>
        <taxon>Bacillati</taxon>
        <taxon>Actinomycetota</taxon>
        <taxon>Actinomycetes</taxon>
        <taxon>Pseudonocardiales</taxon>
        <taxon>Pseudonocardiaceae</taxon>
        <taxon>Kibdelosporangium</taxon>
    </lineage>
</organism>
<dbReference type="Proteomes" id="UP000063699">
    <property type="component" value="Chromosome"/>
</dbReference>
<dbReference type="InterPro" id="IPR013974">
    <property type="entry name" value="SAF"/>
</dbReference>
<evidence type="ECO:0000313" key="3">
    <source>
        <dbReference type="Proteomes" id="UP000063699"/>
    </source>
</evidence>
<dbReference type="Pfam" id="PF08666">
    <property type="entry name" value="SAF"/>
    <property type="match status" value="1"/>
</dbReference>
<dbReference type="EMBL" id="CP012752">
    <property type="protein sequence ID" value="ALG06459.1"/>
    <property type="molecule type" value="Genomic_DNA"/>
</dbReference>
<gene>
    <name evidence="2" type="ORF">AOZ06_05530</name>
</gene>
<proteinExistence type="predicted"/>
<evidence type="ECO:0000259" key="1">
    <source>
        <dbReference type="SMART" id="SM00858"/>
    </source>
</evidence>
<feature type="domain" description="SAF" evidence="1">
    <location>
        <begin position="44"/>
        <end position="106"/>
    </location>
</feature>
<sequence length="204" mass="21070">MNRLRQALTTKGWVRTVAIRRIIAAALLAIAVFLMVRPNQAAEAGMLVAARDLAPGTTLAASDLKLVRAPPAVIPKRALAEVSAAAGQVLTGAASAGEPITSVRLLGPENTRLTTGSPDATAVPIRLADEGVADLLSPGARVDIVAPDQTVLAAGATVVMVRSVEQASGRQREQGRLVVMALPRDVAPRVAASALAREVTVTLR</sequence>
<dbReference type="CDD" id="cd11614">
    <property type="entry name" value="SAF_CpaB_FlgA_like"/>
    <property type="match status" value="1"/>
</dbReference>
<dbReference type="RefSeq" id="WP_054288432.1">
    <property type="nucleotide sequence ID" value="NZ_CP012752.1"/>
</dbReference>
<dbReference type="STRING" id="860235.AOZ06_05530"/>
<keyword evidence="3" id="KW-1185">Reference proteome</keyword>
<evidence type="ECO:0000313" key="2">
    <source>
        <dbReference type="EMBL" id="ALG06459.1"/>
    </source>
</evidence>
<reference evidence="2 3" key="1">
    <citation type="submission" date="2015-07" db="EMBL/GenBank/DDBJ databases">
        <title>Genome sequencing of Kibdelosporangium phytohabitans.</title>
        <authorList>
            <person name="Qin S."/>
            <person name="Xing K."/>
        </authorList>
    </citation>
    <scope>NUCLEOTIDE SEQUENCE [LARGE SCALE GENOMIC DNA]</scope>
    <source>
        <strain evidence="2 3">KLBMP1111</strain>
    </source>
</reference>
<dbReference type="Gene3D" id="3.90.1210.10">
    <property type="entry name" value="Antifreeze-like/N-acetylneuraminic acid synthase C-terminal domain"/>
    <property type="match status" value="1"/>
</dbReference>
<dbReference type="KEGG" id="kphy:AOZ06_05530"/>
<accession>A0A0N9HX36</accession>